<evidence type="ECO:0008006" key="10">
    <source>
        <dbReference type="Google" id="ProtNLM"/>
    </source>
</evidence>
<dbReference type="GO" id="GO:0030983">
    <property type="term" value="F:mismatched DNA binding"/>
    <property type="evidence" value="ECO:0007669"/>
    <property type="project" value="InterPro"/>
</dbReference>
<evidence type="ECO:0000256" key="4">
    <source>
        <dbReference type="ARBA" id="ARBA00022840"/>
    </source>
</evidence>
<dbReference type="SUPFAM" id="SSF52540">
    <property type="entry name" value="P-loop containing nucleoside triphosphate hydrolases"/>
    <property type="match status" value="1"/>
</dbReference>
<dbReference type="SMART" id="SM00534">
    <property type="entry name" value="MUTSac"/>
    <property type="match status" value="1"/>
</dbReference>
<keyword evidence="4" id="KW-0067">ATP-binding</keyword>
<accession>A0A6C0JFG2</accession>
<dbReference type="InterPro" id="IPR036187">
    <property type="entry name" value="DNA_mismatch_repair_MutS_sf"/>
</dbReference>
<dbReference type="PANTHER" id="PTHR11361">
    <property type="entry name" value="DNA MISMATCH REPAIR PROTEIN MUTS FAMILY MEMBER"/>
    <property type="match status" value="1"/>
</dbReference>
<dbReference type="PANTHER" id="PTHR11361:SF34">
    <property type="entry name" value="DNA MISMATCH REPAIR PROTEIN MSH1, MITOCHONDRIAL"/>
    <property type="match status" value="1"/>
</dbReference>
<evidence type="ECO:0000256" key="1">
    <source>
        <dbReference type="ARBA" id="ARBA00006271"/>
    </source>
</evidence>
<dbReference type="PIRSF" id="PIRSF037677">
    <property type="entry name" value="DNA_mis_repair_Msh6"/>
    <property type="match status" value="1"/>
</dbReference>
<keyword evidence="2" id="KW-0547">Nucleotide-binding</keyword>
<dbReference type="Gene3D" id="3.40.1170.10">
    <property type="entry name" value="DNA repair protein MutS, domain I"/>
    <property type="match status" value="1"/>
</dbReference>
<evidence type="ECO:0000256" key="2">
    <source>
        <dbReference type="ARBA" id="ARBA00022741"/>
    </source>
</evidence>
<dbReference type="Pfam" id="PF01624">
    <property type="entry name" value="MutS_I"/>
    <property type="match status" value="1"/>
</dbReference>
<evidence type="ECO:0000256" key="3">
    <source>
        <dbReference type="ARBA" id="ARBA00022763"/>
    </source>
</evidence>
<dbReference type="InterPro" id="IPR007695">
    <property type="entry name" value="DNA_mismatch_repair_MutS-lik_N"/>
</dbReference>
<reference evidence="9" key="1">
    <citation type="journal article" date="2020" name="Nature">
        <title>Giant virus diversity and host interactions through global metagenomics.</title>
        <authorList>
            <person name="Schulz F."/>
            <person name="Roux S."/>
            <person name="Paez-Espino D."/>
            <person name="Jungbluth S."/>
            <person name="Walsh D.A."/>
            <person name="Denef V.J."/>
            <person name="McMahon K.D."/>
            <person name="Konstantinidis K.T."/>
            <person name="Eloe-Fadrosh E.A."/>
            <person name="Kyrpides N.C."/>
            <person name="Woyke T."/>
        </authorList>
    </citation>
    <scope>NUCLEOTIDE SEQUENCE</scope>
    <source>
        <strain evidence="9">GVMAG-M-3300025890-48</strain>
    </source>
</reference>
<keyword evidence="5" id="KW-0238">DNA-binding</keyword>
<dbReference type="EMBL" id="MN740372">
    <property type="protein sequence ID" value="QHU03207.1"/>
    <property type="molecule type" value="Genomic_DNA"/>
</dbReference>
<dbReference type="InterPro" id="IPR000432">
    <property type="entry name" value="DNA_mismatch_repair_MutS_C"/>
</dbReference>
<dbReference type="InterPro" id="IPR017261">
    <property type="entry name" value="DNA_mismatch_repair_MutS/MSH"/>
</dbReference>
<dbReference type="Pfam" id="PF00488">
    <property type="entry name" value="MutS_V"/>
    <property type="match status" value="1"/>
</dbReference>
<dbReference type="InterPro" id="IPR045076">
    <property type="entry name" value="MutS"/>
</dbReference>
<dbReference type="SUPFAM" id="SSF55271">
    <property type="entry name" value="DNA repair protein MutS, domain I"/>
    <property type="match status" value="1"/>
</dbReference>
<name>A0A6C0JFG2_9ZZZZ</name>
<dbReference type="InterPro" id="IPR003615">
    <property type="entry name" value="HNH_nuc"/>
</dbReference>
<dbReference type="SMART" id="SM00533">
    <property type="entry name" value="MUTSd"/>
    <property type="match status" value="1"/>
</dbReference>
<dbReference type="InterPro" id="IPR027417">
    <property type="entry name" value="P-loop_NTPase"/>
</dbReference>
<dbReference type="SUPFAM" id="SSF48334">
    <property type="entry name" value="DNA repair protein MutS, domain III"/>
    <property type="match status" value="1"/>
</dbReference>
<proteinExistence type="inferred from homology"/>
<dbReference type="GO" id="GO:0005524">
    <property type="term" value="F:ATP binding"/>
    <property type="evidence" value="ECO:0007669"/>
    <property type="project" value="UniProtKB-KW"/>
</dbReference>
<keyword evidence="3" id="KW-0227">DNA damage</keyword>
<dbReference type="AlphaFoldDB" id="A0A6C0JFG2"/>
<dbReference type="Gene3D" id="1.10.1420.10">
    <property type="match status" value="1"/>
</dbReference>
<evidence type="ECO:0000259" key="8">
    <source>
        <dbReference type="SMART" id="SM00534"/>
    </source>
</evidence>
<comment type="similarity">
    <text evidence="1">Belongs to the DNA mismatch repair MutS family.</text>
</comment>
<dbReference type="Gene3D" id="3.40.50.300">
    <property type="entry name" value="P-loop containing nucleotide triphosphate hydrolases"/>
    <property type="match status" value="1"/>
</dbReference>
<dbReference type="InterPro" id="IPR007696">
    <property type="entry name" value="DNA_mismatch_repair_MutS_core"/>
</dbReference>
<protein>
    <recommendedName>
        <fullName evidence="10">DNA mismatch repair proteins mutS family domain-containing protein</fullName>
    </recommendedName>
</protein>
<dbReference type="GO" id="GO:0006298">
    <property type="term" value="P:mismatch repair"/>
    <property type="evidence" value="ECO:0007669"/>
    <property type="project" value="InterPro"/>
</dbReference>
<organism evidence="9">
    <name type="scientific">viral metagenome</name>
    <dbReference type="NCBI Taxonomy" id="1070528"/>
    <lineage>
        <taxon>unclassified sequences</taxon>
        <taxon>metagenomes</taxon>
        <taxon>organismal metagenomes</taxon>
    </lineage>
</organism>
<evidence type="ECO:0000256" key="6">
    <source>
        <dbReference type="ARBA" id="ARBA00023204"/>
    </source>
</evidence>
<dbReference type="InterPro" id="IPR016151">
    <property type="entry name" value="DNA_mismatch_repair_MutS_N"/>
</dbReference>
<feature type="domain" description="DNA mismatch repair proteins mutS family" evidence="8">
    <location>
        <begin position="701"/>
        <end position="891"/>
    </location>
</feature>
<keyword evidence="6" id="KW-0234">DNA repair</keyword>
<evidence type="ECO:0000313" key="9">
    <source>
        <dbReference type="EMBL" id="QHU03207.1"/>
    </source>
</evidence>
<dbReference type="GO" id="GO:0140664">
    <property type="term" value="F:ATP-dependent DNA damage sensor activity"/>
    <property type="evidence" value="ECO:0007669"/>
    <property type="project" value="InterPro"/>
</dbReference>
<evidence type="ECO:0000256" key="5">
    <source>
        <dbReference type="ARBA" id="ARBA00023125"/>
    </source>
</evidence>
<feature type="domain" description="DNA mismatch repair protein MutS core" evidence="7">
    <location>
        <begin position="325"/>
        <end position="684"/>
    </location>
</feature>
<evidence type="ECO:0000259" key="7">
    <source>
        <dbReference type="SMART" id="SM00533"/>
    </source>
</evidence>
<dbReference type="Pfam" id="PF05192">
    <property type="entry name" value="MutS_III"/>
    <property type="match status" value="1"/>
</dbReference>
<sequence length="985" mass="112904">MGIVDDYLSYTKKYKLEYGENTLVLMQVGSFFEVYGLKCKDNNITGSNIEDFSRICDMVISGKNQKIKGNKVMMAGFGLAQIEKYIKKLQNTGYTIVIYTQDTKAKNTTRSLSEIISPGTYFASESDKLTNNIMCIWLHYTKKTRYSPEKLWTGIACLDNFTGKSRICQFEREYYKDSSIYDDLERQISIDNPQECIVISNLENDYVEQIVQYVGLSNVKTHLIDQTKEGDMVKFSKNAEKQVYQNEVMTRFFPNISPELIINTFKTHCIAMQAFTFLVDFIFQHSPVLVNKMAFPIFESNAERLLLANHSLRQLNIIDDSRHKGKLRSVAALLNNCMTAMGKRGFNYQITSPHTNIEKLECIYNLTEHALNIDIWGNIRNGLRNVRDLDNISRRMVFNKISPRQLCDFMKTIKKIMEVGNMVNTDNTFSDYVKINDMLCIKECEKLSNIIEKTFDCEKAQYINDISPERLGTLMPEDACFVKKGINIEIDDLLEKSIYSSEKLEAIQSYLCSLIETIEKKKKNPFVKIHETPKSDPFLIATKRRTTLLKSAIEKAKLDSVSLTTKSGVKFDLKLSEIRYITMGSNKKDLCITNGAITKIANNIQKSRDKLIHRIGAFFYNFINDIVSMQESINKISRFASWADNLQNRCYIAKKYNYCKPKIVIKNKSYFDIEGLRHPLIEQLQINELYVTNDICMGDVKDGLLLYGTNAVGKTSFIRAVGISIVMAQAGLYVPCKSMTFNPYNKLFTRILGNDNLFKGLSTFAVEMSELRTILTMSDENSLVIGDELCSGTESDSAKSIFTTGVEWLHEKKATFLFATHFHEVNEYSEIEDMDRLMMKHMSVIYDSKNDKLVYNRKLQDGPGENMYGLEVCKSLNLPAAFLKRAHGLRMKYDPKKSNILAQKTSRYNSKKLRGNCKLCGKKGDEIHHLKHQINADVNGFFKSHHKNHPANLINLCESCHDKIHEDGKQHKIVKTSNGYEIEPI</sequence>
<dbReference type="CDD" id="cd00085">
    <property type="entry name" value="HNHc"/>
    <property type="match status" value="1"/>
</dbReference>